<dbReference type="PANTHER" id="PTHR47332">
    <property type="entry name" value="SET DOMAIN-CONTAINING PROTEIN 5"/>
    <property type="match status" value="1"/>
</dbReference>
<evidence type="ECO:0000313" key="4">
    <source>
        <dbReference type="Proteomes" id="UP000077266"/>
    </source>
</evidence>
<protein>
    <submittedName>
        <fullName evidence="3">SET domain-containing protein</fullName>
    </submittedName>
</protein>
<feature type="domain" description="SET" evidence="2">
    <location>
        <begin position="191"/>
        <end position="341"/>
    </location>
</feature>
<gene>
    <name evidence="3" type="ORF">EXIGLDRAFT_737326</name>
</gene>
<organism evidence="3 4">
    <name type="scientific">Exidia glandulosa HHB12029</name>
    <dbReference type="NCBI Taxonomy" id="1314781"/>
    <lineage>
        <taxon>Eukaryota</taxon>
        <taxon>Fungi</taxon>
        <taxon>Dikarya</taxon>
        <taxon>Basidiomycota</taxon>
        <taxon>Agaricomycotina</taxon>
        <taxon>Agaricomycetes</taxon>
        <taxon>Auriculariales</taxon>
        <taxon>Exidiaceae</taxon>
        <taxon>Exidia</taxon>
    </lineage>
</organism>
<dbReference type="EMBL" id="KV425977">
    <property type="protein sequence ID" value="KZV94183.1"/>
    <property type="molecule type" value="Genomic_DNA"/>
</dbReference>
<dbReference type="InterPro" id="IPR053185">
    <property type="entry name" value="SET_domain_protein"/>
</dbReference>
<dbReference type="PROSITE" id="PS50280">
    <property type="entry name" value="SET"/>
    <property type="match status" value="1"/>
</dbReference>
<reference evidence="3 4" key="1">
    <citation type="journal article" date="2016" name="Mol. Biol. Evol.">
        <title>Comparative Genomics of Early-Diverging Mushroom-Forming Fungi Provides Insights into the Origins of Lignocellulose Decay Capabilities.</title>
        <authorList>
            <person name="Nagy L.G."/>
            <person name="Riley R."/>
            <person name="Tritt A."/>
            <person name="Adam C."/>
            <person name="Daum C."/>
            <person name="Floudas D."/>
            <person name="Sun H."/>
            <person name="Yadav J.S."/>
            <person name="Pangilinan J."/>
            <person name="Larsson K.H."/>
            <person name="Matsuura K."/>
            <person name="Barry K."/>
            <person name="Labutti K."/>
            <person name="Kuo R."/>
            <person name="Ohm R.A."/>
            <person name="Bhattacharya S.S."/>
            <person name="Shirouzu T."/>
            <person name="Yoshinaga Y."/>
            <person name="Martin F.M."/>
            <person name="Grigoriev I.V."/>
            <person name="Hibbett D.S."/>
        </authorList>
    </citation>
    <scope>NUCLEOTIDE SEQUENCE [LARGE SCALE GENOMIC DNA]</scope>
    <source>
        <strain evidence="3 4">HHB12029</strain>
    </source>
</reference>
<feature type="region of interest" description="Disordered" evidence="1">
    <location>
        <begin position="32"/>
        <end position="63"/>
    </location>
</feature>
<dbReference type="PANTHER" id="PTHR47332:SF4">
    <property type="entry name" value="SET DOMAIN-CONTAINING PROTEIN 5"/>
    <property type="match status" value="1"/>
</dbReference>
<dbReference type="AlphaFoldDB" id="A0A165J1C8"/>
<evidence type="ECO:0000259" key="2">
    <source>
        <dbReference type="PROSITE" id="PS50280"/>
    </source>
</evidence>
<dbReference type="Proteomes" id="UP000077266">
    <property type="component" value="Unassembled WGS sequence"/>
</dbReference>
<dbReference type="SUPFAM" id="SSF82199">
    <property type="entry name" value="SET domain"/>
    <property type="match status" value="1"/>
</dbReference>
<accession>A0A165J1C8</accession>
<dbReference type="OrthoDB" id="5945798at2759"/>
<dbReference type="InterPro" id="IPR001214">
    <property type="entry name" value="SET_dom"/>
</dbReference>
<dbReference type="InterPro" id="IPR046341">
    <property type="entry name" value="SET_dom_sf"/>
</dbReference>
<evidence type="ECO:0000313" key="3">
    <source>
        <dbReference type="EMBL" id="KZV94183.1"/>
    </source>
</evidence>
<dbReference type="STRING" id="1314781.A0A165J1C8"/>
<sequence length="370" mass="40124">MSNSKQSETGAQNQMSPAAMAALEKAFMAMLSSLDGSPAPPQAATTSTSSGGKSATTSKTQTTSKLEVGLLRASDIAFPSGNNYYDHSPNAPFKLDEEELQGYTPPAAVVDWRNRPLSDADVDAFTRRSKMQSKAMPPSNDPRGTPFCIMSFGADNGSSTAVFCDPPTRQLLRAHPLHLAPLHVEPHHSAIPIYVAASPTGLGLFAARRIEAGECIFREPPLLVVTQGLSSGVAMQFDDLIEKAMPPRIRAAFDALTNCWPTEPGGRGARLGKMRTNAMGVFLSTTRSMENPFGACFQLISRANHSCAPNVNFDWEFTTFQGSLVAKKQIEAGEEILLCYVDPKASKRARREEILRKYRFKCTCKKCGPN</sequence>
<proteinExistence type="predicted"/>
<name>A0A165J1C8_EXIGL</name>
<feature type="compositionally biased region" description="Low complexity" evidence="1">
    <location>
        <begin position="42"/>
        <end position="63"/>
    </location>
</feature>
<dbReference type="CDD" id="cd20071">
    <property type="entry name" value="SET_SMYD"/>
    <property type="match status" value="1"/>
</dbReference>
<evidence type="ECO:0000256" key="1">
    <source>
        <dbReference type="SAM" id="MobiDB-lite"/>
    </source>
</evidence>
<dbReference type="InParanoid" id="A0A165J1C8"/>
<dbReference type="Gene3D" id="2.170.270.10">
    <property type="entry name" value="SET domain"/>
    <property type="match status" value="1"/>
</dbReference>
<dbReference type="SMART" id="SM00317">
    <property type="entry name" value="SET"/>
    <property type="match status" value="1"/>
</dbReference>
<keyword evidence="4" id="KW-1185">Reference proteome</keyword>
<dbReference type="Pfam" id="PF00856">
    <property type="entry name" value="SET"/>
    <property type="match status" value="1"/>
</dbReference>